<keyword evidence="1" id="KW-0812">Transmembrane</keyword>
<comment type="caution">
    <text evidence="2">The sequence shown here is derived from an EMBL/GenBank/DDBJ whole genome shotgun (WGS) entry which is preliminary data.</text>
</comment>
<feature type="transmembrane region" description="Helical" evidence="1">
    <location>
        <begin position="5"/>
        <end position="23"/>
    </location>
</feature>
<keyword evidence="3" id="KW-1185">Reference proteome</keyword>
<dbReference type="RefSeq" id="WP_377775588.1">
    <property type="nucleotide sequence ID" value="NZ_JBHUHO010000049.1"/>
</dbReference>
<dbReference type="Proteomes" id="UP001597362">
    <property type="component" value="Unassembled WGS sequence"/>
</dbReference>
<gene>
    <name evidence="2" type="ORF">ACFSJH_20330</name>
</gene>
<organism evidence="2 3">
    <name type="scientific">Paenibacillus yanchengensis</name>
    <dbReference type="NCBI Taxonomy" id="2035833"/>
    <lineage>
        <taxon>Bacteria</taxon>
        <taxon>Bacillati</taxon>
        <taxon>Bacillota</taxon>
        <taxon>Bacilli</taxon>
        <taxon>Bacillales</taxon>
        <taxon>Paenibacillaceae</taxon>
        <taxon>Paenibacillus</taxon>
    </lineage>
</organism>
<keyword evidence="1" id="KW-1133">Transmembrane helix</keyword>
<sequence>MKTVIISYLLAGIWLGTLIYFLPHSNWYISSAHNTWNFLIINTLIFVPIVLVMFIADRVFASTKQKKR</sequence>
<evidence type="ECO:0008006" key="4">
    <source>
        <dbReference type="Google" id="ProtNLM"/>
    </source>
</evidence>
<accession>A0ABW4YRA3</accession>
<keyword evidence="1" id="KW-0472">Membrane</keyword>
<name>A0ABW4YRA3_9BACL</name>
<evidence type="ECO:0000313" key="3">
    <source>
        <dbReference type="Proteomes" id="UP001597362"/>
    </source>
</evidence>
<reference evidence="3" key="1">
    <citation type="journal article" date="2019" name="Int. J. Syst. Evol. Microbiol.">
        <title>The Global Catalogue of Microorganisms (GCM) 10K type strain sequencing project: providing services to taxonomists for standard genome sequencing and annotation.</title>
        <authorList>
            <consortium name="The Broad Institute Genomics Platform"/>
            <consortium name="The Broad Institute Genome Sequencing Center for Infectious Disease"/>
            <person name="Wu L."/>
            <person name="Ma J."/>
        </authorList>
    </citation>
    <scope>NUCLEOTIDE SEQUENCE [LARGE SCALE GENOMIC DNA]</scope>
    <source>
        <strain evidence="3">GH52</strain>
    </source>
</reference>
<dbReference type="EMBL" id="JBHUHO010000049">
    <property type="protein sequence ID" value="MFD2118052.1"/>
    <property type="molecule type" value="Genomic_DNA"/>
</dbReference>
<evidence type="ECO:0000313" key="2">
    <source>
        <dbReference type="EMBL" id="MFD2118052.1"/>
    </source>
</evidence>
<protein>
    <recommendedName>
        <fullName evidence="4">DUF3923 family protein</fullName>
    </recommendedName>
</protein>
<evidence type="ECO:0000256" key="1">
    <source>
        <dbReference type="SAM" id="Phobius"/>
    </source>
</evidence>
<feature type="transmembrane region" description="Helical" evidence="1">
    <location>
        <begin position="35"/>
        <end position="60"/>
    </location>
</feature>
<proteinExistence type="predicted"/>